<evidence type="ECO:0000313" key="4">
    <source>
        <dbReference type="Proteomes" id="UP000188268"/>
    </source>
</evidence>
<organism evidence="2 4">
    <name type="scientific">Corchorus capsularis</name>
    <name type="common">Jute</name>
    <dbReference type="NCBI Taxonomy" id="210143"/>
    <lineage>
        <taxon>Eukaryota</taxon>
        <taxon>Viridiplantae</taxon>
        <taxon>Streptophyta</taxon>
        <taxon>Embryophyta</taxon>
        <taxon>Tracheophyta</taxon>
        <taxon>Spermatophyta</taxon>
        <taxon>Magnoliopsida</taxon>
        <taxon>eudicotyledons</taxon>
        <taxon>Gunneridae</taxon>
        <taxon>Pentapetalae</taxon>
        <taxon>rosids</taxon>
        <taxon>malvids</taxon>
        <taxon>Malvales</taxon>
        <taxon>Malvaceae</taxon>
        <taxon>Grewioideae</taxon>
        <taxon>Apeibeae</taxon>
        <taxon>Corchorus</taxon>
    </lineage>
</organism>
<comment type="caution">
    <text evidence="2">The sequence shown here is derived from an EMBL/GenBank/DDBJ whole genome shotgun (WGS) entry which is preliminary data.</text>
</comment>
<dbReference type="AlphaFoldDB" id="A0A1R3KMR1"/>
<dbReference type="Gramene" id="OMP08288">
    <property type="protein sequence ID" value="OMP08288"/>
    <property type="gene ID" value="CCACVL1_01132"/>
</dbReference>
<gene>
    <name evidence="3" type="ORF">CCACVL1_00129</name>
    <name evidence="2" type="ORF">CCACVL1_01132</name>
</gene>
<dbReference type="EMBL" id="AWWV01000435">
    <property type="protein sequence ID" value="OMP12096.1"/>
    <property type="molecule type" value="Genomic_DNA"/>
</dbReference>
<dbReference type="EMBL" id="AWWV01003885">
    <property type="protein sequence ID" value="OMP08288.1"/>
    <property type="molecule type" value="Genomic_DNA"/>
</dbReference>
<accession>A0A1R3KMR1</accession>
<feature type="region of interest" description="Disordered" evidence="1">
    <location>
        <begin position="1"/>
        <end position="20"/>
    </location>
</feature>
<protein>
    <submittedName>
        <fullName evidence="2">Uncharacterized protein</fullName>
    </submittedName>
</protein>
<evidence type="ECO:0000313" key="3">
    <source>
        <dbReference type="EMBL" id="OMP12096.1"/>
    </source>
</evidence>
<dbReference type="Gramene" id="OMP12096">
    <property type="protein sequence ID" value="OMP12096"/>
    <property type="gene ID" value="CCACVL1_00129"/>
</dbReference>
<proteinExistence type="predicted"/>
<name>A0A1R3KMR1_COCAP</name>
<reference evidence="2 4" key="1">
    <citation type="submission" date="2013-09" db="EMBL/GenBank/DDBJ databases">
        <title>Corchorus capsularis genome sequencing.</title>
        <authorList>
            <person name="Alam M."/>
            <person name="Haque M.S."/>
            <person name="Islam M.S."/>
            <person name="Emdad E.M."/>
            <person name="Islam M.M."/>
            <person name="Ahmed B."/>
            <person name="Halim A."/>
            <person name="Hossen Q.M.M."/>
            <person name="Hossain M.Z."/>
            <person name="Ahmed R."/>
            <person name="Khan M.M."/>
            <person name="Islam R."/>
            <person name="Rashid M.M."/>
            <person name="Khan S.A."/>
            <person name="Rahman M.S."/>
            <person name="Alam M."/>
        </authorList>
    </citation>
    <scope>NUCLEOTIDE SEQUENCE [LARGE SCALE GENOMIC DNA]</scope>
    <source>
        <strain evidence="4">cv. CVL-1</strain>
        <tissue evidence="2">Whole seedling</tissue>
    </source>
</reference>
<keyword evidence="4" id="KW-1185">Reference proteome</keyword>
<dbReference type="Proteomes" id="UP000188268">
    <property type="component" value="Unassembled WGS sequence"/>
</dbReference>
<evidence type="ECO:0000313" key="2">
    <source>
        <dbReference type="EMBL" id="OMP08288.1"/>
    </source>
</evidence>
<evidence type="ECO:0000256" key="1">
    <source>
        <dbReference type="SAM" id="MobiDB-lite"/>
    </source>
</evidence>
<sequence length="20" mass="1919">MGGGATKGGGKVEEVALGDW</sequence>